<gene>
    <name evidence="2" type="ORF">MNVM_13950</name>
</gene>
<evidence type="ECO:0000256" key="1">
    <source>
        <dbReference type="SAM" id="MobiDB-lite"/>
    </source>
</evidence>
<accession>A0A7I7JM33</accession>
<dbReference type="Proteomes" id="UP000466997">
    <property type="component" value="Chromosome"/>
</dbReference>
<feature type="compositionally biased region" description="Basic and acidic residues" evidence="1">
    <location>
        <begin position="35"/>
        <end position="44"/>
    </location>
</feature>
<dbReference type="AlphaFoldDB" id="A0A7I7JM33"/>
<proteinExistence type="predicted"/>
<dbReference type="EMBL" id="AP022562">
    <property type="protein sequence ID" value="BBX12314.1"/>
    <property type="molecule type" value="Genomic_DNA"/>
</dbReference>
<evidence type="ECO:0000313" key="2">
    <source>
        <dbReference type="EMBL" id="BBX12314.1"/>
    </source>
</evidence>
<feature type="region of interest" description="Disordered" evidence="1">
    <location>
        <begin position="25"/>
        <end position="71"/>
    </location>
</feature>
<protein>
    <submittedName>
        <fullName evidence="2">Uncharacterized protein</fullName>
    </submittedName>
</protein>
<evidence type="ECO:0000313" key="3">
    <source>
        <dbReference type="Proteomes" id="UP000466997"/>
    </source>
</evidence>
<dbReference type="KEGG" id="mnm:MNVM_13950"/>
<reference evidence="2 3" key="1">
    <citation type="journal article" date="2019" name="Emerg. Microbes Infect.">
        <title>Comprehensive subspecies identification of 175 nontuberculous mycobacteria species based on 7547 genomic profiles.</title>
        <authorList>
            <person name="Matsumoto Y."/>
            <person name="Kinjo T."/>
            <person name="Motooka D."/>
            <person name="Nabeya D."/>
            <person name="Jung N."/>
            <person name="Uechi K."/>
            <person name="Horii T."/>
            <person name="Iida T."/>
            <person name="Fujita J."/>
            <person name="Nakamura S."/>
        </authorList>
    </citation>
    <scope>NUCLEOTIDE SEQUENCE [LARGE SCALE GENOMIC DNA]</scope>
    <source>
        <strain evidence="2 3">JCM 6391</strain>
    </source>
</reference>
<name>A0A7I7JM33_9MYCO</name>
<organism evidence="2 3">
    <name type="scientific">Mycobacterium novum</name>
    <dbReference type="NCBI Taxonomy" id="2492438"/>
    <lineage>
        <taxon>Bacteria</taxon>
        <taxon>Bacillati</taxon>
        <taxon>Actinomycetota</taxon>
        <taxon>Actinomycetes</taxon>
        <taxon>Mycobacteriales</taxon>
        <taxon>Mycobacteriaceae</taxon>
        <taxon>Mycobacterium</taxon>
    </lineage>
</organism>
<keyword evidence="3" id="KW-1185">Reference proteome</keyword>
<sequence length="103" mass="11135">MVEVIRQVAPRTQIKQIGKQVIEVRTRGRRGCQRRRPEGQKSPDGRGGTHRAIPPTRAYPTGPLVTPPTGRNSGYRAHLLCATQGEAVAATDHANASGTSITR</sequence>